<dbReference type="Proteomes" id="UP001497525">
    <property type="component" value="Unassembled WGS sequence"/>
</dbReference>
<dbReference type="CDD" id="cd11608">
    <property type="entry name" value="eIF2D_C"/>
    <property type="match status" value="1"/>
</dbReference>
<keyword evidence="1" id="KW-0963">Cytoplasm</keyword>
<dbReference type="InterPro" id="IPR057429">
    <property type="entry name" value="WH_eIF2D"/>
</dbReference>
<dbReference type="PROSITE" id="PS50890">
    <property type="entry name" value="PUA"/>
    <property type="match status" value="1"/>
</dbReference>
<reference evidence="3" key="1">
    <citation type="submission" date="2024-06" db="EMBL/GenBank/DDBJ databases">
        <authorList>
            <person name="Liu X."/>
            <person name="Lenzi L."/>
            <person name="Haldenby T S."/>
            <person name="Uol C."/>
        </authorList>
    </citation>
    <scope>NUCLEOTIDE SEQUENCE</scope>
</reference>
<dbReference type="PANTHER" id="PTHR12217">
    <property type="entry name" value="EUKARYOTIC TRANSLATION INITIATION FACTOR 2D"/>
    <property type="match status" value="1"/>
</dbReference>
<dbReference type="GO" id="GO:0001731">
    <property type="term" value="P:formation of translation preinitiation complex"/>
    <property type="evidence" value="ECO:0007669"/>
    <property type="project" value="InterPro"/>
</dbReference>
<dbReference type="PROSITE" id="PS50296">
    <property type="entry name" value="SUI1"/>
    <property type="match status" value="1"/>
</dbReference>
<dbReference type="InterPro" id="IPR004521">
    <property type="entry name" value="Uncharacterised_CHP00451"/>
</dbReference>
<dbReference type="SUPFAM" id="SSF55159">
    <property type="entry name" value="eIF1-like"/>
    <property type="match status" value="1"/>
</dbReference>
<dbReference type="NCBIfam" id="TIGR00451">
    <property type="entry name" value="unchar_dom_2"/>
    <property type="match status" value="1"/>
</dbReference>
<dbReference type="Pfam" id="PF01253">
    <property type="entry name" value="SUI1"/>
    <property type="match status" value="1"/>
</dbReference>
<dbReference type="Pfam" id="PF17832">
    <property type="entry name" value="Pre-PUA"/>
    <property type="match status" value="1"/>
</dbReference>
<dbReference type="Gene3D" id="3.30.780.10">
    <property type="entry name" value="SUI1-like domain"/>
    <property type="match status" value="1"/>
</dbReference>
<evidence type="ECO:0000259" key="2">
    <source>
        <dbReference type="PROSITE" id="PS50296"/>
    </source>
</evidence>
<dbReference type="GO" id="GO:0003743">
    <property type="term" value="F:translation initiation factor activity"/>
    <property type="evidence" value="ECO:0007669"/>
    <property type="project" value="InterPro"/>
</dbReference>
<dbReference type="InterPro" id="IPR015947">
    <property type="entry name" value="PUA-like_sf"/>
</dbReference>
<evidence type="ECO:0000256" key="1">
    <source>
        <dbReference type="ARBA" id="ARBA00022490"/>
    </source>
</evidence>
<dbReference type="SUPFAM" id="SSF47592">
    <property type="entry name" value="SWIB/MDM2 domain"/>
    <property type="match status" value="1"/>
</dbReference>
<dbReference type="InterPro" id="IPR001950">
    <property type="entry name" value="SUI1"/>
</dbReference>
<dbReference type="Pfam" id="PF26291">
    <property type="entry name" value="SWIB_eIF2D"/>
    <property type="match status" value="1"/>
</dbReference>
<name>A0AAV2THM1_CALDB</name>
<gene>
    <name evidence="3" type="ORF">CDAUBV1_LOCUS10677</name>
</gene>
<dbReference type="GO" id="GO:0003723">
    <property type="term" value="F:RNA binding"/>
    <property type="evidence" value="ECO:0007669"/>
    <property type="project" value="InterPro"/>
</dbReference>
<dbReference type="Gene3D" id="3.10.400.20">
    <property type="match status" value="1"/>
</dbReference>
<comment type="caution">
    <text evidence="3">The sequence shown here is derived from an EMBL/GenBank/DDBJ whole genome shotgun (WGS) entry which is preliminary data.</text>
</comment>
<dbReference type="AlphaFoldDB" id="A0AAV2THM1"/>
<dbReference type="EMBL" id="CAXLJL010000334">
    <property type="protein sequence ID" value="CAL5136539.1"/>
    <property type="molecule type" value="Genomic_DNA"/>
</dbReference>
<dbReference type="Pfam" id="PF26292">
    <property type="entry name" value="PUA_elF2D"/>
    <property type="match status" value="1"/>
</dbReference>
<evidence type="ECO:0000313" key="4">
    <source>
        <dbReference type="Proteomes" id="UP001497525"/>
    </source>
</evidence>
<evidence type="ECO:0000313" key="3">
    <source>
        <dbReference type="EMBL" id="CAL5136539.1"/>
    </source>
</evidence>
<organism evidence="3 4">
    <name type="scientific">Calicophoron daubneyi</name>
    <name type="common">Rumen fluke</name>
    <name type="synonym">Paramphistomum daubneyi</name>
    <dbReference type="NCBI Taxonomy" id="300641"/>
    <lineage>
        <taxon>Eukaryota</taxon>
        <taxon>Metazoa</taxon>
        <taxon>Spiralia</taxon>
        <taxon>Lophotrochozoa</taxon>
        <taxon>Platyhelminthes</taxon>
        <taxon>Trematoda</taxon>
        <taxon>Digenea</taxon>
        <taxon>Plagiorchiida</taxon>
        <taxon>Pronocephalata</taxon>
        <taxon>Paramphistomoidea</taxon>
        <taxon>Paramphistomidae</taxon>
        <taxon>Calicophoron</taxon>
    </lineage>
</organism>
<dbReference type="SUPFAM" id="SSF88697">
    <property type="entry name" value="PUA domain-like"/>
    <property type="match status" value="1"/>
</dbReference>
<dbReference type="CDD" id="cd21156">
    <property type="entry name" value="PUA_eIF2d-like"/>
    <property type="match status" value="1"/>
</dbReference>
<dbReference type="InterPro" id="IPR036885">
    <property type="entry name" value="SWIB_MDM2_dom_sf"/>
</dbReference>
<sequence length="563" mass="62446">MFLKPVSIKSNNQLKTSERKRLLDTLGARFPADFSACPVLSSKNVYKIRLSTTTNIHVNVYKFERQPLLIEYEGEFIPTVYLLWSLPNLLPHFVIHEELVQKLQAGADLMLPGVILNEPLSPRSFNCIKKSVLCCISTSSNYAPLAVGYTAMSSEEMFLSGGRGKAVTIFHVLGDHICSLDTPIPRPLLDRPMSSALLSDSFGDMHLSNIVDEDDQIISSDHASEQGVGEATEARSTDELLIQCFMRGLKTVKDNQLPMPVNVFYAQHVIAQKPPSIELDVKKTTYKKVGVFLRKMEDDGFITLEEAKPGVLFLKSVCRDHPNLCGVEPLEDNSTSLPRRSWPDGYAGPPTLEDVKLIEGPAQVFFAKIGYRSGSCISQPEARKAVDDYVRINKLQCANDPRMVRLDAVLMKICDPKTFKEAPESTLANPIFLLSFQDIFAAALKGLRSVLRISFPGKSSPIIWRKNKPPAISLYTAVANGKHLTRVANVDAFGIDPDLFARRLQSLLACSAGRVDDPRYADTVVIQAQGTHLVAISSMLAESYGIPKRYIQGYTEPKKKKKS</sequence>
<dbReference type="PANTHER" id="PTHR12217:SF4">
    <property type="entry name" value="EUKARYOTIC TRANSLATION INITIATION FACTOR 2D"/>
    <property type="match status" value="1"/>
</dbReference>
<dbReference type="InterPro" id="IPR039757">
    <property type="entry name" value="EIF2D"/>
</dbReference>
<proteinExistence type="predicted"/>
<dbReference type="Pfam" id="PF25304">
    <property type="entry name" value="WHD_eIF2D"/>
    <property type="match status" value="1"/>
</dbReference>
<feature type="domain" description="SUI1" evidence="2">
    <location>
        <begin position="481"/>
        <end position="544"/>
    </location>
</feature>
<accession>A0AAV2THM1</accession>
<dbReference type="InterPro" id="IPR058886">
    <property type="entry name" value="SWIB_eIF2D"/>
</dbReference>
<dbReference type="InterPro" id="IPR048248">
    <property type="entry name" value="PUA_eIF2d-like"/>
</dbReference>
<dbReference type="InterPro" id="IPR041366">
    <property type="entry name" value="Pre-PUA"/>
</dbReference>
<dbReference type="InterPro" id="IPR036877">
    <property type="entry name" value="SUI1_dom_sf"/>
</dbReference>
<protein>
    <recommendedName>
        <fullName evidence="2">SUI1 domain-containing protein</fullName>
    </recommendedName>
</protein>
<dbReference type="InterPro" id="IPR039759">
    <property type="entry name" value="eIF2D_SUI1"/>
</dbReference>